<reference evidence="3 4" key="1">
    <citation type="journal article" date="2003" name="Science">
        <title>Genome of Geobacter sulfurreducens: metal reduction in subsurface environments.</title>
        <authorList>
            <person name="Methe B.A."/>
            <person name="Nelson K.E."/>
            <person name="Eisen J.A."/>
            <person name="Paulsen I.T."/>
            <person name="Nelson W."/>
            <person name="Heidelberg J.F."/>
            <person name="Wu D."/>
            <person name="Wu M."/>
            <person name="Ward N."/>
            <person name="Beanan M.J."/>
            <person name="Dodson R.J."/>
            <person name="Madupu R."/>
            <person name="Brinkac L.M."/>
            <person name="Daugherty S.C."/>
            <person name="DeBoy R.T."/>
            <person name="Durkin A.S."/>
            <person name="Gwinn M."/>
            <person name="Kolonay J.F."/>
            <person name="Sullivan S.A."/>
            <person name="Haft D.H."/>
            <person name="Selengut J."/>
            <person name="Davidsen T.M."/>
            <person name="Zafar N."/>
            <person name="White O."/>
            <person name="Tran B."/>
            <person name="Romero C."/>
            <person name="Forberger H.A."/>
            <person name="Weidman J."/>
            <person name="Khouri H."/>
            <person name="Feldblyum T.V."/>
            <person name="Utterback T.R."/>
            <person name="Van Aken S.E."/>
            <person name="Lovley D.R."/>
            <person name="Fraser C.M."/>
        </authorList>
    </citation>
    <scope>NUCLEOTIDE SEQUENCE [LARGE SCALE GENOMIC DNA]</scope>
    <source>
        <strain evidence="4">ATCC 51573 / DSM 12127 / PCA</strain>
    </source>
</reference>
<dbReference type="STRING" id="243231.GSU3033"/>
<dbReference type="EMBL" id="AE017180">
    <property type="protein sequence ID" value="AAR36425.1"/>
    <property type="molecule type" value="Genomic_DNA"/>
</dbReference>
<proteinExistence type="evidence at protein level"/>
<dbReference type="Proteomes" id="UP000000577">
    <property type="component" value="Chromosome"/>
</dbReference>
<keyword evidence="5" id="KW-0002">3D-structure</keyword>
<dbReference type="EnsemblBacteria" id="AAR36425">
    <property type="protein sequence ID" value="AAR36425"/>
    <property type="gene ID" value="GSU3033"/>
</dbReference>
<dbReference type="PDB" id="2L1T">
    <property type="method" value="NMR"/>
    <property type="chains" value="A=1-108"/>
</dbReference>
<dbReference type="OrthoDB" id="5431167at2"/>
<gene>
    <name evidence="3" type="ordered locus">GSU3033</name>
</gene>
<dbReference type="EvolutionaryTrace" id="Q748G9"/>
<evidence type="ECO:0000313" key="3">
    <source>
        <dbReference type="EMBL" id="AAR36425.1"/>
    </source>
</evidence>
<feature type="domain" description="PilZ" evidence="1">
    <location>
        <begin position="166"/>
        <end position="247"/>
    </location>
</feature>
<sequence>MSADGSEYGRYFEQLQKVNLTVRLGDTGSFDGTAAITSLKGSLAWLELFGAEQPPPNTLSEGAEVSVSVWTGGALCRCDGRVETLRDDRQFAIRLVGRVRELQRREYFRLDVSIPFSYELLAGVSPEEAQERWLHERMDSWRSPAMVQEGSSWRVVDWNGRDIPSARANLSGGGMRFRVSEDVASGTLMLVSLFLPHPQPRVICVLAEALRCAEITLTLQAGTHYSLSMRFITISDKDREAVISYLFSEQRRELMSKSDRFQIGGRR</sequence>
<dbReference type="RefSeq" id="WP_010943660.1">
    <property type="nucleotide sequence ID" value="NC_002939.5"/>
</dbReference>
<dbReference type="SMR" id="Q748G9"/>
<dbReference type="AlphaFoldDB" id="Q748G9"/>
<organism evidence="3 4">
    <name type="scientific">Geobacter sulfurreducens (strain ATCC 51573 / DSM 12127 / PCA)</name>
    <dbReference type="NCBI Taxonomy" id="243231"/>
    <lineage>
        <taxon>Bacteria</taxon>
        <taxon>Pseudomonadati</taxon>
        <taxon>Thermodesulfobacteriota</taxon>
        <taxon>Desulfuromonadia</taxon>
        <taxon>Geobacterales</taxon>
        <taxon>Geobacteraceae</taxon>
        <taxon>Geobacter</taxon>
    </lineage>
</organism>
<accession>Q748G9</accession>
<evidence type="ECO:0007829" key="5">
    <source>
        <dbReference type="PDB" id="2L1T"/>
    </source>
</evidence>
<dbReference type="Pfam" id="PF07238">
    <property type="entry name" value="PilZ"/>
    <property type="match status" value="1"/>
</dbReference>
<evidence type="ECO:0000259" key="1">
    <source>
        <dbReference type="Pfam" id="PF07238"/>
    </source>
</evidence>
<dbReference type="KEGG" id="gsu:GSU3033"/>
<keyword evidence="4" id="KW-1185">Reference proteome</keyword>
<protein>
    <submittedName>
        <fullName evidence="3">PilZ domain protein</fullName>
    </submittedName>
</protein>
<dbReference type="PATRIC" id="fig|243231.5.peg.3058"/>
<dbReference type="Pfam" id="PF18672">
    <property type="entry name" value="PilZN1"/>
    <property type="match status" value="1"/>
</dbReference>
<dbReference type="PDBsum" id="2L1T"/>
<evidence type="ECO:0000313" key="4">
    <source>
        <dbReference type="Proteomes" id="UP000000577"/>
    </source>
</evidence>
<evidence type="ECO:0000259" key="2">
    <source>
        <dbReference type="Pfam" id="PF18672"/>
    </source>
</evidence>
<dbReference type="HOGENOM" id="CLU_1037303_0_0_7"/>
<name>Q748G9_GEOSL</name>
<reference evidence="5" key="2">
    <citation type="submission" date="2010-08" db="PDB data bank">
        <title>NMR structure of the protein NP_954075.1 from Geobacter sulfurreducens.</title>
        <authorList>
            <person name="Susac L."/>
            <person name="Serrano P."/>
            <person name="Geralt M."/>
            <person name="Wuthrich K."/>
        </authorList>
    </citation>
    <scope>STRUCTURE BY NMR OF 1-108</scope>
</reference>
<reference evidence="3 4" key="3">
    <citation type="journal article" date="2012" name="BMC Genomics">
        <title>Comparative genomic analysis of Geobacter sulfurreducens KN400, a strain with enhanced capacity for extracellular electron transfer and electricity production.</title>
        <authorList>
            <person name="Butler J.E."/>
            <person name="Young N.D."/>
            <person name="Aklujkar M."/>
            <person name="Lovley D.R."/>
        </authorList>
    </citation>
    <scope>NUCLEOTIDE SEQUENCE [LARGE SCALE GENOMIC DNA]</scope>
    <source>
        <strain evidence="4">ATCC 51573 / DSM 12127 / PCA</strain>
    </source>
</reference>
<dbReference type="GO" id="GO:0035438">
    <property type="term" value="F:cyclic-di-GMP binding"/>
    <property type="evidence" value="ECO:0007669"/>
    <property type="project" value="InterPro"/>
</dbReference>
<dbReference type="Gene3D" id="2.30.110.70">
    <property type="match status" value="1"/>
</dbReference>
<dbReference type="InParanoid" id="Q748G9"/>
<dbReference type="InterPro" id="IPR009875">
    <property type="entry name" value="PilZ_domain"/>
</dbReference>
<feature type="domain" description="N-terminal PilZ-like" evidence="2">
    <location>
        <begin position="11"/>
        <end position="103"/>
    </location>
</feature>
<dbReference type="InterPro" id="IPR040638">
    <property type="entry name" value="PilZN1"/>
</dbReference>